<dbReference type="AlphaFoldDB" id="A0A226DU11"/>
<comment type="subcellular location">
    <subcellularLocation>
        <location evidence="1">Cell membrane</location>
        <topology evidence="1">Multi-pass membrane protein</topology>
    </subcellularLocation>
</comment>
<evidence type="ECO:0000313" key="10">
    <source>
        <dbReference type="EMBL" id="OXA47706.1"/>
    </source>
</evidence>
<keyword evidence="3 8" id="KW-0812">Transmembrane</keyword>
<feature type="transmembrane region" description="Helical" evidence="8">
    <location>
        <begin position="409"/>
        <end position="431"/>
    </location>
</feature>
<keyword evidence="11" id="KW-1185">Reference proteome</keyword>
<keyword evidence="7" id="KW-0325">Glycoprotein</keyword>
<evidence type="ECO:0000313" key="11">
    <source>
        <dbReference type="Proteomes" id="UP000198287"/>
    </source>
</evidence>
<evidence type="ECO:0000256" key="6">
    <source>
        <dbReference type="ARBA" id="ARBA00023170"/>
    </source>
</evidence>
<keyword evidence="6" id="KW-0675">Receptor</keyword>
<evidence type="ECO:0000256" key="1">
    <source>
        <dbReference type="ARBA" id="ARBA00004651"/>
    </source>
</evidence>
<evidence type="ECO:0000256" key="9">
    <source>
        <dbReference type="SAM" id="SignalP"/>
    </source>
</evidence>
<evidence type="ECO:0000256" key="3">
    <source>
        <dbReference type="ARBA" id="ARBA00022692"/>
    </source>
</evidence>
<dbReference type="GO" id="GO:0005886">
    <property type="term" value="C:plasma membrane"/>
    <property type="evidence" value="ECO:0007669"/>
    <property type="project" value="UniProtKB-SubCell"/>
</dbReference>
<comment type="caution">
    <text evidence="10">The sequence shown here is derived from an EMBL/GenBank/DDBJ whole genome shotgun (WGS) entry which is preliminary data.</text>
</comment>
<feature type="chain" id="PRO_5012804823" evidence="9">
    <location>
        <begin position="27"/>
        <end position="621"/>
    </location>
</feature>
<feature type="transmembrane region" description="Helical" evidence="8">
    <location>
        <begin position="352"/>
        <end position="371"/>
    </location>
</feature>
<accession>A0A226DU11</accession>
<name>A0A226DU11_FOLCA</name>
<keyword evidence="4 8" id="KW-1133">Transmembrane helix</keyword>
<evidence type="ECO:0000256" key="8">
    <source>
        <dbReference type="SAM" id="Phobius"/>
    </source>
</evidence>
<evidence type="ECO:0000256" key="2">
    <source>
        <dbReference type="ARBA" id="ARBA00022475"/>
    </source>
</evidence>
<keyword evidence="9" id="KW-0732">Signal</keyword>
<protein>
    <submittedName>
        <fullName evidence="10">Uncharacterized protein</fullName>
    </submittedName>
</protein>
<feature type="transmembrane region" description="Helical" evidence="8">
    <location>
        <begin position="501"/>
        <end position="520"/>
    </location>
</feature>
<keyword evidence="5 8" id="KW-0472">Membrane</keyword>
<dbReference type="OrthoDB" id="8299140at2759"/>
<dbReference type="Proteomes" id="UP000198287">
    <property type="component" value="Unassembled WGS sequence"/>
</dbReference>
<dbReference type="EMBL" id="LNIX01000013">
    <property type="protein sequence ID" value="OXA47706.1"/>
    <property type="molecule type" value="Genomic_DNA"/>
</dbReference>
<dbReference type="Gene3D" id="1.10.287.70">
    <property type="match status" value="1"/>
</dbReference>
<keyword evidence="2" id="KW-1003">Cell membrane</keyword>
<evidence type="ECO:0000256" key="4">
    <source>
        <dbReference type="ARBA" id="ARBA00022989"/>
    </source>
</evidence>
<reference evidence="10 11" key="1">
    <citation type="submission" date="2015-12" db="EMBL/GenBank/DDBJ databases">
        <title>The genome of Folsomia candida.</title>
        <authorList>
            <person name="Faddeeva A."/>
            <person name="Derks M.F."/>
            <person name="Anvar Y."/>
            <person name="Smit S."/>
            <person name="Van Straalen N."/>
            <person name="Roelofs D."/>
        </authorList>
    </citation>
    <scope>NUCLEOTIDE SEQUENCE [LARGE SCALE GENOMIC DNA]</scope>
    <source>
        <strain evidence="10 11">VU population</strain>
        <tissue evidence="10">Whole body</tissue>
    </source>
</reference>
<dbReference type="InterPro" id="IPR052192">
    <property type="entry name" value="Insect_Ionotropic_Sensory_Rcpt"/>
</dbReference>
<feature type="signal peptide" evidence="9">
    <location>
        <begin position="1"/>
        <end position="26"/>
    </location>
</feature>
<evidence type="ECO:0000256" key="7">
    <source>
        <dbReference type="ARBA" id="ARBA00023180"/>
    </source>
</evidence>
<dbReference type="PANTHER" id="PTHR42643">
    <property type="entry name" value="IONOTROPIC RECEPTOR 20A-RELATED"/>
    <property type="match status" value="1"/>
</dbReference>
<dbReference type="PANTHER" id="PTHR42643:SF24">
    <property type="entry name" value="IONOTROPIC RECEPTOR 60A"/>
    <property type="match status" value="1"/>
</dbReference>
<evidence type="ECO:0000256" key="5">
    <source>
        <dbReference type="ARBA" id="ARBA00023136"/>
    </source>
</evidence>
<proteinExistence type="predicted"/>
<organism evidence="10 11">
    <name type="scientific">Folsomia candida</name>
    <name type="common">Springtail</name>
    <dbReference type="NCBI Taxonomy" id="158441"/>
    <lineage>
        <taxon>Eukaryota</taxon>
        <taxon>Metazoa</taxon>
        <taxon>Ecdysozoa</taxon>
        <taxon>Arthropoda</taxon>
        <taxon>Hexapoda</taxon>
        <taxon>Collembola</taxon>
        <taxon>Entomobryomorpha</taxon>
        <taxon>Isotomoidea</taxon>
        <taxon>Isotomidae</taxon>
        <taxon>Proisotominae</taxon>
        <taxon>Folsomia</taxon>
    </lineage>
</organism>
<sequence>MFGSISVRLKTIALFISLQLLDEIICKLSEDFRHVSIPELLPRSEYCHVKIVYDNIGDHILQPGSSISFHPITLIHINGSDYSSTPIKSAMELSKLGNSKCRVSFIVFEFYFPGNLTLHQPYYTRWMGASDHQYKHGKPVHSSSFIYKNVFKILVSATEKSKFNTIFEYPYRTPDAGSPIFDYLGVLFLSQDGTFSLCVQPIGVMSKSIYTMNCKNSANEEIVPLFSNLLSIPMVWRLDIKEITVAFMNSEFVDISKLAFYANPFNRLSNTSVYQHLLQSVFCHANASLHYHDNPRRHTYGARLGISFMDSTSEKWARRRLVAFRFHGYRFITCYSETIISFKFYVSPFQPLLWGMLVASVVTVSIVLILFKKLKNINSYQAFCPWSFVLANIFEETGYVPVHLERQHFFRFVIGSWIMISVILTNCYNGLMISSLNSPLPETNIPETFQDLICQEKDILNKYKEGVNLTGWISTTTQEMGQRFSRPPDSTNCYKILSPDLVGFFMLIIVTAFDIVSHFIDHQLHQFGDVFHQWIESIPLDTIVILLLGKRNSLTFGNFTYSDFHVNNWDNMSIVPPNTINDEILKCGKSVLVSDAYEMGYKFKDMSRKYFWRKFYRGKDI</sequence>
<gene>
    <name evidence="10" type="ORF">Fcan01_17968</name>
</gene>